<comment type="caution">
    <text evidence="3">The sequence shown here is derived from an EMBL/GenBank/DDBJ whole genome shotgun (WGS) entry which is preliminary data.</text>
</comment>
<feature type="domain" description="Rolling Circle replication initiation protein N-terminal" evidence="2">
    <location>
        <begin position="5"/>
        <end position="106"/>
    </location>
</feature>
<organism evidence="3 4">
    <name type="scientific">Streptococcus vaginalis</name>
    <dbReference type="NCBI Taxonomy" id="2748301"/>
    <lineage>
        <taxon>Bacteria</taxon>
        <taxon>Bacillati</taxon>
        <taxon>Bacillota</taxon>
        <taxon>Bacilli</taxon>
        <taxon>Lactobacillales</taxon>
        <taxon>Streptococcaceae</taxon>
        <taxon>Streptococcus</taxon>
    </lineage>
</organism>
<dbReference type="InterPro" id="IPR003491">
    <property type="entry name" value="REP-like_C"/>
</dbReference>
<keyword evidence="4" id="KW-1185">Reference proteome</keyword>
<keyword evidence="3" id="KW-0396">Initiation factor</keyword>
<dbReference type="RefSeq" id="WP_070672777.1">
    <property type="nucleotide sequence ID" value="NZ_JAFINR010000004.1"/>
</dbReference>
<sequence length="352" mass="41073">MNNTVCVDWFAVTIKPIETDPIKVVQDVIENILRMDVKKFVFQNFGINKYNCHFVCGGIKVYYSQNERTGLLSEKMGVFIQMTGEGCRQYEEYMNNNINNWVALVNRFIQQRGNFTRIDVANDIYDNSLDVQQIYEYCKKGLCISASKKYEYHETGILVSGQRVGETVNIGAKGSDGQQLGIYNKLMERKEQGQSLQNKKTWIRAELRLFGKRSNEFAKLMATKKPLKDLYFEVVHSSYRFVVDDRYSADKNKRRRPTVQWWLNYIATKQKTSLKYTRDKPTLKDTEQYLDKQVKKSLAKVYKAKELAIGSEGAVAYIVKLLEEGEEKLTDKDMAEVKQYAEEQNNERFWVK</sequence>
<dbReference type="Pfam" id="PF18106">
    <property type="entry name" value="Rol_Rep_N"/>
    <property type="match status" value="1"/>
</dbReference>
<feature type="domain" description="Replication initiation protein-like C-terminal" evidence="1">
    <location>
        <begin position="113"/>
        <end position="307"/>
    </location>
</feature>
<accession>A0ABS3GCC4</accession>
<reference evidence="4" key="1">
    <citation type="submission" date="2023-07" db="EMBL/GenBank/DDBJ databases">
        <title>Streptococcus vaginalis sp. nov., a novel bacterial species isolated from vaginal swabs of a pregnant woman with diabetes.</title>
        <authorList>
            <person name="Chen Y.-S."/>
        </authorList>
    </citation>
    <scope>NUCLEOTIDE SEQUENCE [LARGE SCALE GENOMIC DNA]</scope>
    <source>
        <strain evidence="4">P1L01</strain>
    </source>
</reference>
<dbReference type="GO" id="GO:0003743">
    <property type="term" value="F:translation initiation factor activity"/>
    <property type="evidence" value="ECO:0007669"/>
    <property type="project" value="UniProtKB-KW"/>
</dbReference>
<dbReference type="Proteomes" id="UP000664801">
    <property type="component" value="Unassembled WGS sequence"/>
</dbReference>
<keyword evidence="3" id="KW-0648">Protein biosynthesis</keyword>
<evidence type="ECO:0000259" key="2">
    <source>
        <dbReference type="Pfam" id="PF18106"/>
    </source>
</evidence>
<dbReference type="InterPro" id="IPR040819">
    <property type="entry name" value="Rol_Rep_N"/>
</dbReference>
<proteinExistence type="predicted"/>
<dbReference type="Pfam" id="PF02486">
    <property type="entry name" value="Rep_trans"/>
    <property type="match status" value="1"/>
</dbReference>
<name>A0ABS3GCC4_9STRE</name>
<gene>
    <name evidence="3" type="ORF">JR342_04115</name>
</gene>
<evidence type="ECO:0000259" key="1">
    <source>
        <dbReference type="Pfam" id="PF02486"/>
    </source>
</evidence>
<evidence type="ECO:0000313" key="3">
    <source>
        <dbReference type="EMBL" id="MBO0364303.1"/>
    </source>
</evidence>
<dbReference type="EMBL" id="JAFINR010000004">
    <property type="protein sequence ID" value="MBO0364303.1"/>
    <property type="molecule type" value="Genomic_DNA"/>
</dbReference>
<protein>
    <submittedName>
        <fullName evidence="3">Replication initiation factor domain-containing protein</fullName>
    </submittedName>
</protein>
<evidence type="ECO:0000313" key="4">
    <source>
        <dbReference type="Proteomes" id="UP000664801"/>
    </source>
</evidence>